<comment type="caution">
    <text evidence="1">The sequence shown here is derived from an EMBL/GenBank/DDBJ whole genome shotgun (WGS) entry which is preliminary data.</text>
</comment>
<reference evidence="1 2" key="2">
    <citation type="submission" date="2009-02" db="EMBL/GenBank/DDBJ databases">
        <title>Draft genome sequence of Holdemania filiformis DSM 12042.</title>
        <authorList>
            <person name="Sudarsanam P."/>
            <person name="Ley R."/>
            <person name="Guruge J."/>
            <person name="Turnbaugh P.J."/>
            <person name="Mahowald M."/>
            <person name="Liep D."/>
            <person name="Gordon J."/>
        </authorList>
    </citation>
    <scope>NUCLEOTIDE SEQUENCE [LARGE SCALE GENOMIC DNA]</scope>
    <source>
        <strain evidence="1 2">DSM 12042</strain>
    </source>
</reference>
<dbReference type="Pfam" id="PF19524">
    <property type="entry name" value="DUF6054"/>
    <property type="match status" value="1"/>
</dbReference>
<evidence type="ECO:0000313" key="2">
    <source>
        <dbReference type="Proteomes" id="UP000005950"/>
    </source>
</evidence>
<dbReference type="Proteomes" id="UP000005950">
    <property type="component" value="Unassembled WGS sequence"/>
</dbReference>
<dbReference type="InterPro" id="IPR046117">
    <property type="entry name" value="DUF6054"/>
</dbReference>
<dbReference type="STRING" id="545696.HOLDEFILI_01719"/>
<accession>B9Y7C4</accession>
<reference evidence="1 2" key="1">
    <citation type="submission" date="2008-12" db="EMBL/GenBank/DDBJ databases">
        <authorList>
            <person name="Fulton L."/>
            <person name="Clifton S."/>
            <person name="Fulton B."/>
            <person name="Xu J."/>
            <person name="Minx P."/>
            <person name="Pepin K.H."/>
            <person name="Johnson M."/>
            <person name="Bhonagiri V."/>
            <person name="Nash W.E."/>
            <person name="Mardis E.R."/>
            <person name="Wilson R.K."/>
        </authorList>
    </citation>
    <scope>NUCLEOTIDE SEQUENCE [LARGE SCALE GENOMIC DNA]</scope>
    <source>
        <strain evidence="1 2">DSM 12042</strain>
    </source>
</reference>
<proteinExistence type="predicted"/>
<protein>
    <submittedName>
        <fullName evidence="1">Uncharacterized protein</fullName>
    </submittedName>
</protein>
<dbReference type="AlphaFoldDB" id="B9Y7C4"/>
<dbReference type="HOGENOM" id="CLU_1803557_0_0_9"/>
<organism evidence="1 2">
    <name type="scientific">Holdemania filiformis DSM 12042</name>
    <dbReference type="NCBI Taxonomy" id="545696"/>
    <lineage>
        <taxon>Bacteria</taxon>
        <taxon>Bacillati</taxon>
        <taxon>Bacillota</taxon>
        <taxon>Erysipelotrichia</taxon>
        <taxon>Erysipelotrichales</taxon>
        <taxon>Erysipelotrichaceae</taxon>
        <taxon>Holdemania</taxon>
    </lineage>
</organism>
<sequence>MGKENNQGWNLNGRNREINMSENIIDQLYRFEGQPEASFAETFASQVKTFSKDVVVYQQRVGDTEVQIITAERYYARMNSATGVTITLFIREREIMAYVAVMAGGYGPFNVSWGNYENYLEKVEKLLFSYAFKRIPDAAGVRP</sequence>
<dbReference type="EMBL" id="ACCF01000095">
    <property type="protein sequence ID" value="EEF68132.1"/>
    <property type="molecule type" value="Genomic_DNA"/>
</dbReference>
<name>B9Y7C4_9FIRM</name>
<evidence type="ECO:0000313" key="1">
    <source>
        <dbReference type="EMBL" id="EEF68132.1"/>
    </source>
</evidence>
<gene>
    <name evidence="1" type="ORF">HOLDEFILI_01719</name>
</gene>